<evidence type="ECO:0000256" key="5">
    <source>
        <dbReference type="ARBA" id="ARBA00022989"/>
    </source>
</evidence>
<dbReference type="Gene3D" id="1.10.3720.10">
    <property type="entry name" value="MetI-like"/>
    <property type="match status" value="1"/>
</dbReference>
<evidence type="ECO:0000256" key="4">
    <source>
        <dbReference type="ARBA" id="ARBA00022692"/>
    </source>
</evidence>
<dbReference type="PANTHER" id="PTHR30177">
    <property type="entry name" value="GLYCINE BETAINE/L-PROLINE TRANSPORT SYSTEM PERMEASE PROTEIN PROW"/>
    <property type="match status" value="1"/>
</dbReference>
<keyword evidence="3" id="KW-1003">Cell membrane</keyword>
<organism evidence="10 11">
    <name type="scientific">Sodalis praecaptivus</name>
    <dbReference type="NCBI Taxonomy" id="1239307"/>
    <lineage>
        <taxon>Bacteria</taxon>
        <taxon>Pseudomonadati</taxon>
        <taxon>Pseudomonadota</taxon>
        <taxon>Gammaproteobacteria</taxon>
        <taxon>Enterobacterales</taxon>
        <taxon>Bruguierivoracaceae</taxon>
        <taxon>Sodalis</taxon>
    </lineage>
</organism>
<keyword evidence="3" id="KW-0997">Cell inner membrane</keyword>
<dbReference type="GO" id="GO:0031460">
    <property type="term" value="P:glycine betaine transport"/>
    <property type="evidence" value="ECO:0007669"/>
    <property type="project" value="TreeGrafter"/>
</dbReference>
<evidence type="ECO:0000259" key="9">
    <source>
        <dbReference type="PROSITE" id="PS50928"/>
    </source>
</evidence>
<reference evidence="10 11" key="1">
    <citation type="journal article" date="2014" name="Genome Biol. Evol.">
        <title>Genome degeneration and adaptation in a nascent stage of symbiosis.</title>
        <authorList>
            <person name="Oakeson K.F."/>
            <person name="Gil R."/>
            <person name="Clayton A.L."/>
            <person name="Dunn D.M."/>
            <person name="von Niederhausern A.C."/>
            <person name="Hamil C."/>
            <person name="Aoyagi A."/>
            <person name="Duval B."/>
            <person name="Baca A."/>
            <person name="Silva F.J."/>
            <person name="Vallier A."/>
            <person name="Jackson D.G."/>
            <person name="Latorre A."/>
            <person name="Weiss R.B."/>
            <person name="Heddi A."/>
            <person name="Moya A."/>
            <person name="Dale C."/>
        </authorList>
    </citation>
    <scope>NUCLEOTIDE SEQUENCE [LARGE SCALE GENOMIC DNA]</scope>
    <source>
        <strain evidence="10 11">HS1</strain>
        <plasmid evidence="11">Plasmid pHS1</plasmid>
    </source>
</reference>
<dbReference type="EMBL" id="CP006570">
    <property type="protein sequence ID" value="AHF79166.1"/>
    <property type="molecule type" value="Genomic_DNA"/>
</dbReference>
<dbReference type="SUPFAM" id="SSF161098">
    <property type="entry name" value="MetI-like"/>
    <property type="match status" value="1"/>
</dbReference>
<feature type="transmembrane region" description="Helical" evidence="7">
    <location>
        <begin position="154"/>
        <end position="178"/>
    </location>
</feature>
<evidence type="ECO:0000313" key="10">
    <source>
        <dbReference type="EMBL" id="AHF79166.1"/>
    </source>
</evidence>
<evidence type="ECO:0000256" key="3">
    <source>
        <dbReference type="ARBA" id="ARBA00022519"/>
    </source>
</evidence>
<dbReference type="Proteomes" id="UP000019028">
    <property type="component" value="Plasmid pHS1"/>
</dbReference>
<comment type="subcellular location">
    <subcellularLocation>
        <location evidence="1">Cell inner membrane</location>
        <topology evidence="1">Multi-pass membrane protein</topology>
    </subcellularLocation>
    <subcellularLocation>
        <location evidence="7">Cell membrane</location>
        <topology evidence="7">Multi-pass membrane protein</topology>
    </subcellularLocation>
</comment>
<dbReference type="InterPro" id="IPR000515">
    <property type="entry name" value="MetI-like"/>
</dbReference>
<dbReference type="PATRIC" id="fig|1239307.3.peg.4652"/>
<evidence type="ECO:0000313" key="11">
    <source>
        <dbReference type="Proteomes" id="UP000019028"/>
    </source>
</evidence>
<keyword evidence="6 7" id="KW-0472">Membrane</keyword>
<feature type="transmembrane region" description="Helical" evidence="7">
    <location>
        <begin position="89"/>
        <end position="110"/>
    </location>
</feature>
<dbReference type="GO" id="GO:0055085">
    <property type="term" value="P:transmembrane transport"/>
    <property type="evidence" value="ECO:0007669"/>
    <property type="project" value="InterPro"/>
</dbReference>
<dbReference type="KEGG" id="sod:Sant_P0120"/>
<dbReference type="CDD" id="cd06261">
    <property type="entry name" value="TM_PBP2"/>
    <property type="match status" value="1"/>
</dbReference>
<sequence length="250" mass="26627">MIDWVMDSSHWLGEEGAITLIMQHVVFSVITLGLSLVIAFPVGCYVGHTGRGRVALVGLANALRALPSFGLIILLVILCGPLFESDLAFIVPCLVVLMVLALPPIMVGVYSGITAIDPAVIDAAIGIGYSPWRRLLLVEIPCALPLILSGVRSALLQIISTATIAAYVSLGGLGRLIIDGRAQNDYPQMVAGAVLVALLALVTDCLFILLIRYFVSPGLLRRSAKVTMSQRNQPHSQTPFSSTTLGEPEK</sequence>
<dbReference type="AlphaFoldDB" id="W0HZ94"/>
<keyword evidence="11" id="KW-1185">Reference proteome</keyword>
<dbReference type="InterPro" id="IPR035906">
    <property type="entry name" value="MetI-like_sf"/>
</dbReference>
<evidence type="ECO:0000256" key="2">
    <source>
        <dbReference type="ARBA" id="ARBA00022448"/>
    </source>
</evidence>
<dbReference type="RefSeq" id="WP_025424294.1">
    <property type="nucleotide sequence ID" value="NZ_CP006570.1"/>
</dbReference>
<keyword evidence="10" id="KW-0614">Plasmid</keyword>
<comment type="similarity">
    <text evidence="7">Belongs to the binding-protein-dependent transport system permease family.</text>
</comment>
<evidence type="ECO:0000256" key="6">
    <source>
        <dbReference type="ARBA" id="ARBA00023136"/>
    </source>
</evidence>
<evidence type="ECO:0000256" key="8">
    <source>
        <dbReference type="SAM" id="MobiDB-lite"/>
    </source>
</evidence>
<evidence type="ECO:0000256" key="1">
    <source>
        <dbReference type="ARBA" id="ARBA00004429"/>
    </source>
</evidence>
<name>W0HZ94_9GAMM</name>
<geneLocation type="plasmid" evidence="10 11">
    <name>pHS1</name>
</geneLocation>
<evidence type="ECO:0000256" key="7">
    <source>
        <dbReference type="RuleBase" id="RU363032"/>
    </source>
</evidence>
<feature type="region of interest" description="Disordered" evidence="8">
    <location>
        <begin position="230"/>
        <end position="250"/>
    </location>
</feature>
<feature type="transmembrane region" description="Helical" evidence="7">
    <location>
        <begin position="54"/>
        <end position="83"/>
    </location>
</feature>
<keyword evidence="5 7" id="KW-1133">Transmembrane helix</keyword>
<feature type="domain" description="ABC transmembrane type-1" evidence="9">
    <location>
        <begin position="21"/>
        <end position="207"/>
    </location>
</feature>
<accession>W0HZ94</accession>
<feature type="transmembrane region" description="Helical" evidence="7">
    <location>
        <begin position="190"/>
        <end position="215"/>
    </location>
</feature>
<protein>
    <submittedName>
        <fullName evidence="10">ABC transporter integral membrane protein</fullName>
    </submittedName>
</protein>
<feature type="transmembrane region" description="Helical" evidence="7">
    <location>
        <begin position="20"/>
        <end position="42"/>
    </location>
</feature>
<dbReference type="HOGENOM" id="CLU_046113_7_1_6"/>
<proteinExistence type="inferred from homology"/>
<dbReference type="InterPro" id="IPR051204">
    <property type="entry name" value="ABC_transp_perm/SBD"/>
</dbReference>
<keyword evidence="4 7" id="KW-0812">Transmembrane</keyword>
<dbReference type="OrthoDB" id="9801163at2"/>
<dbReference type="GO" id="GO:0005886">
    <property type="term" value="C:plasma membrane"/>
    <property type="evidence" value="ECO:0007669"/>
    <property type="project" value="UniProtKB-SubCell"/>
</dbReference>
<gene>
    <name evidence="10" type="ORF">Sant_P0120</name>
</gene>
<dbReference type="PANTHER" id="PTHR30177:SF33">
    <property type="entry name" value="POSSIBLE OSMOPROTECTANT (GLYCINE BETAINE_CARNITINE_CHOLINE_L-PROLINE) TRANSPORT INTEGRAL MEMBRANE PROTEIN ABC TRANSPORTER PROZ"/>
    <property type="match status" value="1"/>
</dbReference>
<keyword evidence="2 7" id="KW-0813">Transport</keyword>
<dbReference type="Pfam" id="PF00528">
    <property type="entry name" value="BPD_transp_1"/>
    <property type="match status" value="1"/>
</dbReference>
<dbReference type="PROSITE" id="PS50928">
    <property type="entry name" value="ABC_TM1"/>
    <property type="match status" value="1"/>
</dbReference>